<accession>A0A8S5L5V7</accession>
<sequence>MAYVLNSTNLEQVDGGFLVKQGDVASTFAFSLLDENHEPIPHLEGQEASITLTRTLTKVQEQLRKTAVVTNGAVAFNLGMILPTGLYRIEVSVGGYTFPSDDSTQIRITKSDKNLVTEEVHALKELDIAEEVKKQLAGKTVGGDGTLSQEFPDLVKFYNLGKV</sequence>
<organism evidence="1">
    <name type="scientific">Siphoviridae sp. ctlr42</name>
    <dbReference type="NCBI Taxonomy" id="2823599"/>
    <lineage>
        <taxon>Viruses</taxon>
        <taxon>Duplodnaviria</taxon>
        <taxon>Heunggongvirae</taxon>
        <taxon>Uroviricota</taxon>
        <taxon>Caudoviricetes</taxon>
    </lineage>
</organism>
<evidence type="ECO:0000313" key="1">
    <source>
        <dbReference type="EMBL" id="DAD65176.1"/>
    </source>
</evidence>
<protein>
    <submittedName>
        <fullName evidence="1">Uncharacterized protein</fullName>
    </submittedName>
</protein>
<reference evidence="1" key="1">
    <citation type="journal article" date="2021" name="Proc. Natl. Acad. Sci. U.S.A.">
        <title>A Catalog of Tens of Thousands of Viruses from Human Metagenomes Reveals Hidden Associations with Chronic Diseases.</title>
        <authorList>
            <person name="Tisza M.J."/>
            <person name="Buck C.B."/>
        </authorList>
    </citation>
    <scope>NUCLEOTIDE SEQUENCE</scope>
    <source>
        <strain evidence="1">Ctlr42</strain>
    </source>
</reference>
<proteinExistence type="predicted"/>
<name>A0A8S5L5V7_9CAUD</name>
<dbReference type="EMBL" id="BK014636">
    <property type="protein sequence ID" value="DAD65176.1"/>
    <property type="molecule type" value="Genomic_DNA"/>
</dbReference>